<dbReference type="PANTHER" id="PTHR35146">
    <property type="entry name" value="UPF0178 PROTEIN YAII"/>
    <property type="match status" value="1"/>
</dbReference>
<protein>
    <recommendedName>
        <fullName evidence="2">Protein YaiI</fullName>
    </recommendedName>
</protein>
<sequence>MTDKNKISLYVDADACPVKDEILKVSYRHHLPVYLVSNQWMRMEAGPLVRKIVVPDGPDLADDWIADHISAYDIAITADILLAKRCLDSGAIALGPTGKVFSPDNIGMAVAMRDLNAHLRETGESRGFNPGFTRTDRSNFLQALEKAIQEKLKD</sequence>
<dbReference type="PANTHER" id="PTHR35146:SF1">
    <property type="entry name" value="UPF0178 PROTEIN YAII"/>
    <property type="match status" value="1"/>
</dbReference>
<name>A0A3B0S832_9ZZZZ</name>
<evidence type="ECO:0000313" key="1">
    <source>
        <dbReference type="EMBL" id="VAV96578.1"/>
    </source>
</evidence>
<evidence type="ECO:0008006" key="2">
    <source>
        <dbReference type="Google" id="ProtNLM"/>
    </source>
</evidence>
<dbReference type="AlphaFoldDB" id="A0A3B0S832"/>
<dbReference type="CDD" id="cd18720">
    <property type="entry name" value="PIN_YqxD-like"/>
    <property type="match status" value="1"/>
</dbReference>
<organism evidence="1">
    <name type="scientific">hydrothermal vent metagenome</name>
    <dbReference type="NCBI Taxonomy" id="652676"/>
    <lineage>
        <taxon>unclassified sequences</taxon>
        <taxon>metagenomes</taxon>
        <taxon>ecological metagenomes</taxon>
    </lineage>
</organism>
<reference evidence="1" key="1">
    <citation type="submission" date="2018-06" db="EMBL/GenBank/DDBJ databases">
        <authorList>
            <person name="Zhirakovskaya E."/>
        </authorList>
    </citation>
    <scope>NUCLEOTIDE SEQUENCE</scope>
</reference>
<dbReference type="HAMAP" id="MF_00489">
    <property type="entry name" value="UPF0178"/>
    <property type="match status" value="1"/>
</dbReference>
<dbReference type="InterPro" id="IPR003791">
    <property type="entry name" value="UPF0178"/>
</dbReference>
<dbReference type="EMBL" id="UOEJ01000077">
    <property type="protein sequence ID" value="VAV96578.1"/>
    <property type="molecule type" value="Genomic_DNA"/>
</dbReference>
<gene>
    <name evidence="1" type="ORF">MNBD_ALPHA01-778</name>
</gene>
<dbReference type="Pfam" id="PF02639">
    <property type="entry name" value="DUF188"/>
    <property type="match status" value="1"/>
</dbReference>
<proteinExistence type="inferred from homology"/>
<accession>A0A3B0S832</accession>
<dbReference type="NCBIfam" id="NF001095">
    <property type="entry name" value="PRK00124.1"/>
    <property type="match status" value="1"/>
</dbReference>